<comment type="caution">
    <text evidence="1">The sequence shown here is derived from an EMBL/GenBank/DDBJ whole genome shotgun (WGS) entry which is preliminary data.</text>
</comment>
<sequence length="72" mass="8546">MKNLCEYNNGKKKFPFNSFKFKLTSHRIKQSKEFCLGGVKVKSYWTNEKNNEMQSLKKSSIKDRLQCKSPEH</sequence>
<accession>A0A811VF63</accession>
<gene>
    <name evidence="1" type="ORF">CCAP1982_LOCUS21951</name>
</gene>
<name>A0A811VF63_CERCA</name>
<dbReference type="AlphaFoldDB" id="A0A811VF63"/>
<keyword evidence="2" id="KW-1185">Reference proteome</keyword>
<evidence type="ECO:0000313" key="2">
    <source>
        <dbReference type="Proteomes" id="UP000606786"/>
    </source>
</evidence>
<proteinExistence type="predicted"/>
<protein>
    <submittedName>
        <fullName evidence="1">(Mediterranean fruit fly) hypothetical protein</fullName>
    </submittedName>
</protein>
<dbReference type="Proteomes" id="UP000606786">
    <property type="component" value="Unassembled WGS sequence"/>
</dbReference>
<reference evidence="1" key="1">
    <citation type="submission" date="2020-11" db="EMBL/GenBank/DDBJ databases">
        <authorList>
            <person name="Whitehead M."/>
        </authorList>
    </citation>
    <scope>NUCLEOTIDE SEQUENCE</scope>
    <source>
        <strain evidence="1">EGII</strain>
    </source>
</reference>
<organism evidence="1 2">
    <name type="scientific">Ceratitis capitata</name>
    <name type="common">Mediterranean fruit fly</name>
    <name type="synonym">Tephritis capitata</name>
    <dbReference type="NCBI Taxonomy" id="7213"/>
    <lineage>
        <taxon>Eukaryota</taxon>
        <taxon>Metazoa</taxon>
        <taxon>Ecdysozoa</taxon>
        <taxon>Arthropoda</taxon>
        <taxon>Hexapoda</taxon>
        <taxon>Insecta</taxon>
        <taxon>Pterygota</taxon>
        <taxon>Neoptera</taxon>
        <taxon>Endopterygota</taxon>
        <taxon>Diptera</taxon>
        <taxon>Brachycera</taxon>
        <taxon>Muscomorpha</taxon>
        <taxon>Tephritoidea</taxon>
        <taxon>Tephritidae</taxon>
        <taxon>Ceratitis</taxon>
        <taxon>Ceratitis</taxon>
    </lineage>
</organism>
<dbReference type="EMBL" id="CAJHJT010000056">
    <property type="protein sequence ID" value="CAD7013940.1"/>
    <property type="molecule type" value="Genomic_DNA"/>
</dbReference>
<evidence type="ECO:0000313" key="1">
    <source>
        <dbReference type="EMBL" id="CAD7013940.1"/>
    </source>
</evidence>